<evidence type="ECO:0000259" key="9">
    <source>
        <dbReference type="Pfam" id="PF01379"/>
    </source>
</evidence>
<dbReference type="PIRSF" id="PIRSF001438">
    <property type="entry name" value="4pyrrol_synth_OHMeBilane_synth"/>
    <property type="match status" value="1"/>
</dbReference>
<evidence type="ECO:0000259" key="10">
    <source>
        <dbReference type="Pfam" id="PF03900"/>
    </source>
</evidence>
<dbReference type="InterPro" id="IPR022417">
    <property type="entry name" value="Porphobilin_deaminase_N"/>
</dbReference>
<dbReference type="PANTHER" id="PTHR11557">
    <property type="entry name" value="PORPHOBILINOGEN DEAMINASE"/>
    <property type="match status" value="1"/>
</dbReference>
<dbReference type="OrthoDB" id="9810298at2"/>
<accession>A0A5S9ITL8</accession>
<reference evidence="11 12" key="1">
    <citation type="submission" date="2019-08" db="EMBL/GenBank/DDBJ databases">
        <title>Complete genome sequence of Candidatus Uab amorphum.</title>
        <authorList>
            <person name="Shiratori T."/>
            <person name="Suzuki S."/>
            <person name="Kakizawa Y."/>
            <person name="Ishida K."/>
        </authorList>
    </citation>
    <scope>NUCLEOTIDE SEQUENCE [LARGE SCALE GENOMIC DNA]</scope>
    <source>
        <strain evidence="11 12">SRT547</strain>
    </source>
</reference>
<evidence type="ECO:0000256" key="5">
    <source>
        <dbReference type="ARBA" id="ARBA00022679"/>
    </source>
</evidence>
<comment type="catalytic activity">
    <reaction evidence="7 8">
        <text>4 porphobilinogen + H2O = hydroxymethylbilane + 4 NH4(+)</text>
        <dbReference type="Rhea" id="RHEA:13185"/>
        <dbReference type="ChEBI" id="CHEBI:15377"/>
        <dbReference type="ChEBI" id="CHEBI:28938"/>
        <dbReference type="ChEBI" id="CHEBI:57845"/>
        <dbReference type="ChEBI" id="CHEBI:58126"/>
        <dbReference type="EC" id="2.5.1.61"/>
    </reaction>
</comment>
<comment type="similarity">
    <text evidence="3 8">Belongs to the HMBS family.</text>
</comment>
<dbReference type="FunFam" id="3.40.190.10:FF:000005">
    <property type="entry name" value="Porphobilinogen deaminase"/>
    <property type="match status" value="1"/>
</dbReference>
<evidence type="ECO:0000313" key="12">
    <source>
        <dbReference type="Proteomes" id="UP000326354"/>
    </source>
</evidence>
<dbReference type="SUPFAM" id="SSF54782">
    <property type="entry name" value="Porphobilinogen deaminase (hydroxymethylbilane synthase), C-terminal domain"/>
    <property type="match status" value="1"/>
</dbReference>
<comment type="cofactor">
    <cofactor evidence="8">
        <name>dipyrromethane</name>
        <dbReference type="ChEBI" id="CHEBI:60342"/>
    </cofactor>
    <text evidence="8">Binds 1 dipyrromethane group covalently.</text>
</comment>
<evidence type="ECO:0000256" key="2">
    <source>
        <dbReference type="ARBA" id="ARBA00004735"/>
    </source>
</evidence>
<comment type="miscellaneous">
    <text evidence="8">The porphobilinogen subunits are added to the dipyrromethane group.</text>
</comment>
<evidence type="ECO:0000256" key="1">
    <source>
        <dbReference type="ARBA" id="ARBA00002869"/>
    </source>
</evidence>
<dbReference type="InterPro" id="IPR036803">
    <property type="entry name" value="Porphobilinogen_deaminase_C_sf"/>
</dbReference>
<keyword evidence="6 8" id="KW-0627">Porphyrin biosynthesis</keyword>
<evidence type="ECO:0000313" key="11">
    <source>
        <dbReference type="EMBL" id="BBM87321.1"/>
    </source>
</evidence>
<comment type="pathway">
    <text evidence="2">Porphyrin-containing compound metabolism; protoporphyrin-IX biosynthesis; coproporphyrinogen-III from 5-aminolevulinate: step 2/4.</text>
</comment>
<dbReference type="GO" id="GO:0005737">
    <property type="term" value="C:cytoplasm"/>
    <property type="evidence" value="ECO:0007669"/>
    <property type="project" value="UniProtKB-UniRule"/>
</dbReference>
<dbReference type="Proteomes" id="UP000326354">
    <property type="component" value="Chromosome"/>
</dbReference>
<dbReference type="HAMAP" id="MF_00260">
    <property type="entry name" value="Porphobil_deam"/>
    <property type="match status" value="1"/>
</dbReference>
<evidence type="ECO:0000256" key="7">
    <source>
        <dbReference type="ARBA" id="ARBA00048169"/>
    </source>
</evidence>
<sequence length="304" mass="33146">MLDKIVLGTRGSNLALWQAHLIQSLLQQQYPSSTVEIKVIKTKGDMIQNKPLPEIGGKGLFTQEIENELLAETIHIAVHSLKDLPSELPEGLIFAGSPTRGNVRDAFISTKWSSLEEVPNDGCIATGSLRRKTLVQQQKPQVKFVDLRGSIETRLRKLDDNGWDGIIMAQAALERLEKQQLVTESLDPKVFTPAVGQGAVGLEIKETREDVAKVITSIVDADTMYAVTAERSFMSTLQGGCSVPLGAWAQIENEQLTLHGFVGSKTGDTTIRECISGAKNSACELGQKLAQQFIKLGAKQLLAQ</sequence>
<dbReference type="Gene3D" id="3.40.190.10">
    <property type="entry name" value="Periplasmic binding protein-like II"/>
    <property type="match status" value="2"/>
</dbReference>
<comment type="function">
    <text evidence="1 8">Tetrapolymerization of the monopyrrole PBG into the hydroxymethylbilane pre-uroporphyrinogen in several discrete steps.</text>
</comment>
<feature type="domain" description="Porphobilinogen deaminase C-terminal" evidence="10">
    <location>
        <begin position="225"/>
        <end position="294"/>
    </location>
</feature>
<feature type="domain" description="Porphobilinogen deaminase N-terminal" evidence="9">
    <location>
        <begin position="5"/>
        <end position="212"/>
    </location>
</feature>
<dbReference type="InterPro" id="IPR022418">
    <property type="entry name" value="Porphobilinogen_deaminase_C"/>
</dbReference>
<proteinExistence type="inferred from homology"/>
<dbReference type="EC" id="2.5.1.61" evidence="8"/>
<dbReference type="GO" id="GO:0004418">
    <property type="term" value="F:hydroxymethylbilane synthase activity"/>
    <property type="evidence" value="ECO:0007669"/>
    <property type="project" value="UniProtKB-UniRule"/>
</dbReference>
<dbReference type="InterPro" id="IPR000860">
    <property type="entry name" value="HemC"/>
</dbReference>
<dbReference type="KEGG" id="uam:UABAM_05730"/>
<evidence type="ECO:0000256" key="6">
    <source>
        <dbReference type="ARBA" id="ARBA00023244"/>
    </source>
</evidence>
<dbReference type="RefSeq" id="WP_151971345.1">
    <property type="nucleotide sequence ID" value="NZ_AP019860.1"/>
</dbReference>
<protein>
    <recommendedName>
        <fullName evidence="8">Porphobilinogen deaminase</fullName>
        <shortName evidence="8">PBG</shortName>
        <ecNumber evidence="8">2.5.1.61</ecNumber>
    </recommendedName>
    <alternativeName>
        <fullName evidence="8">Hydroxymethylbilane synthase</fullName>
        <shortName evidence="8">HMBS</shortName>
    </alternativeName>
    <alternativeName>
        <fullName evidence="8">Pre-uroporphyrinogen synthase</fullName>
    </alternativeName>
</protein>
<name>A0A5S9ITL8_UABAM</name>
<dbReference type="Gene3D" id="3.30.160.40">
    <property type="entry name" value="Porphobilinogen deaminase, C-terminal domain"/>
    <property type="match status" value="1"/>
</dbReference>
<keyword evidence="5 8" id="KW-0808">Transferase</keyword>
<evidence type="ECO:0000256" key="8">
    <source>
        <dbReference type="HAMAP-Rule" id="MF_00260"/>
    </source>
</evidence>
<gene>
    <name evidence="8" type="primary">hemC</name>
    <name evidence="11" type="ORF">UABAM_05730</name>
</gene>
<organism evidence="11 12">
    <name type="scientific">Uabimicrobium amorphum</name>
    <dbReference type="NCBI Taxonomy" id="2596890"/>
    <lineage>
        <taxon>Bacteria</taxon>
        <taxon>Pseudomonadati</taxon>
        <taxon>Planctomycetota</taxon>
        <taxon>Candidatus Uabimicrobiia</taxon>
        <taxon>Candidatus Uabimicrobiales</taxon>
        <taxon>Candidatus Uabimicrobiaceae</taxon>
        <taxon>Candidatus Uabimicrobium</taxon>
    </lineage>
</organism>
<dbReference type="EMBL" id="AP019860">
    <property type="protein sequence ID" value="BBM87321.1"/>
    <property type="molecule type" value="Genomic_DNA"/>
</dbReference>
<dbReference type="PRINTS" id="PR00151">
    <property type="entry name" value="PORPHBDMNASE"/>
</dbReference>
<evidence type="ECO:0000256" key="3">
    <source>
        <dbReference type="ARBA" id="ARBA00005638"/>
    </source>
</evidence>
<evidence type="ECO:0000256" key="4">
    <source>
        <dbReference type="ARBA" id="ARBA00011245"/>
    </source>
</evidence>
<dbReference type="PROSITE" id="PS00533">
    <property type="entry name" value="PORPHOBILINOGEN_DEAM"/>
    <property type="match status" value="1"/>
</dbReference>
<dbReference type="Pfam" id="PF01379">
    <property type="entry name" value="Porphobil_deam"/>
    <property type="match status" value="1"/>
</dbReference>
<comment type="subunit">
    <text evidence="4 8">Monomer.</text>
</comment>
<dbReference type="GO" id="GO:0006782">
    <property type="term" value="P:protoporphyrinogen IX biosynthetic process"/>
    <property type="evidence" value="ECO:0007669"/>
    <property type="project" value="UniProtKB-UniRule"/>
</dbReference>
<feature type="modified residue" description="S-(dipyrrolylmethanemethyl)cysteine" evidence="8">
    <location>
        <position position="241"/>
    </location>
</feature>
<dbReference type="Pfam" id="PF03900">
    <property type="entry name" value="Porphobil_deamC"/>
    <property type="match status" value="1"/>
</dbReference>
<dbReference type="AlphaFoldDB" id="A0A5S9ITL8"/>
<dbReference type="PANTHER" id="PTHR11557:SF0">
    <property type="entry name" value="PORPHOBILINOGEN DEAMINASE"/>
    <property type="match status" value="1"/>
</dbReference>
<dbReference type="SUPFAM" id="SSF53850">
    <property type="entry name" value="Periplasmic binding protein-like II"/>
    <property type="match status" value="1"/>
</dbReference>
<dbReference type="NCBIfam" id="TIGR00212">
    <property type="entry name" value="hemC"/>
    <property type="match status" value="1"/>
</dbReference>
<dbReference type="InterPro" id="IPR022419">
    <property type="entry name" value="Porphobilin_deaminase_cofac_BS"/>
</dbReference>
<keyword evidence="12" id="KW-1185">Reference proteome</keyword>